<feature type="region of interest" description="Disordered" evidence="1">
    <location>
        <begin position="100"/>
        <end position="122"/>
    </location>
</feature>
<evidence type="ECO:0008006" key="4">
    <source>
        <dbReference type="Google" id="ProtNLM"/>
    </source>
</evidence>
<dbReference type="Proteomes" id="UP000198804">
    <property type="component" value="Unassembled WGS sequence"/>
</dbReference>
<dbReference type="STRING" id="414703.SAMN04488125_104207"/>
<evidence type="ECO:0000313" key="3">
    <source>
        <dbReference type="Proteomes" id="UP000198804"/>
    </source>
</evidence>
<dbReference type="AlphaFoldDB" id="A0A1I4CI94"/>
<name>A0A1I4CI94_9HYPH</name>
<proteinExistence type="predicted"/>
<sequence length="122" mass="12590">MRRRLPGWTACRAVVAVAALYALALQALLGQAAFVGNFGPAHILCAPEAGEADGSSKHPAHAHLPCCPAAHAVTAPALPPTVATAVVWPVTPVHRVAWRPEVTASPRAPPGTRPRVRAPPVA</sequence>
<keyword evidence="3" id="KW-1185">Reference proteome</keyword>
<evidence type="ECO:0000256" key="1">
    <source>
        <dbReference type="SAM" id="MobiDB-lite"/>
    </source>
</evidence>
<reference evidence="3" key="1">
    <citation type="submission" date="2016-10" db="EMBL/GenBank/DDBJ databases">
        <authorList>
            <person name="Varghese N."/>
            <person name="Submissions S."/>
        </authorList>
    </citation>
    <scope>NUCLEOTIDE SEQUENCE [LARGE SCALE GENOMIC DNA]</scope>
    <source>
        <strain evidence="3">CGMCC 1.6474</strain>
    </source>
</reference>
<dbReference type="EMBL" id="FOSV01000004">
    <property type="protein sequence ID" value="SFK80320.1"/>
    <property type="molecule type" value="Genomic_DNA"/>
</dbReference>
<evidence type="ECO:0000313" key="2">
    <source>
        <dbReference type="EMBL" id="SFK80320.1"/>
    </source>
</evidence>
<gene>
    <name evidence="2" type="ORF">SAMN04488125_104207</name>
</gene>
<accession>A0A1I4CI94</accession>
<protein>
    <recommendedName>
        <fullName evidence="4">DUF2946 domain-containing protein</fullName>
    </recommendedName>
</protein>
<organism evidence="2 3">
    <name type="scientific">Methylorubrum salsuginis</name>
    <dbReference type="NCBI Taxonomy" id="414703"/>
    <lineage>
        <taxon>Bacteria</taxon>
        <taxon>Pseudomonadati</taxon>
        <taxon>Pseudomonadota</taxon>
        <taxon>Alphaproteobacteria</taxon>
        <taxon>Hyphomicrobiales</taxon>
        <taxon>Methylobacteriaceae</taxon>
        <taxon>Methylorubrum</taxon>
    </lineage>
</organism>